<dbReference type="Gene3D" id="3.20.20.370">
    <property type="entry name" value="Glycoside hydrolase/deacetylase"/>
    <property type="match status" value="1"/>
</dbReference>
<dbReference type="Proteomes" id="UP000003246">
    <property type="component" value="Unassembled WGS sequence"/>
</dbReference>
<reference evidence="1 2" key="1">
    <citation type="submission" date="2010-10" db="EMBL/GenBank/DDBJ databases">
        <title>The Genome Sequence of Bacteroides eggerthii strain 1_2_48FAA.</title>
        <authorList>
            <consortium name="The Broad Institute Genome Sequencing Platform"/>
            <person name="Ward D."/>
            <person name="Earl A."/>
            <person name="Feldgarden M."/>
            <person name="Young S.K."/>
            <person name="Gargeya S."/>
            <person name="Zeng Q."/>
            <person name="Alvarado L."/>
            <person name="Berlin A."/>
            <person name="Bochicchio J."/>
            <person name="Chapman S.B."/>
            <person name="Chen Z."/>
            <person name="Freedman E."/>
            <person name="Gellesch M."/>
            <person name="Goldberg J."/>
            <person name="Griggs A."/>
            <person name="Gujja S."/>
            <person name="Heilman E."/>
            <person name="Heiman D."/>
            <person name="Howarth C."/>
            <person name="Mehta T."/>
            <person name="Neiman D."/>
            <person name="Pearson M."/>
            <person name="Roberts A."/>
            <person name="Saif S."/>
            <person name="Shea T."/>
            <person name="Shenoy N."/>
            <person name="Sisk P."/>
            <person name="Stolte C."/>
            <person name="Sykes S."/>
            <person name="White J."/>
            <person name="Yandava C."/>
            <person name="Allen-Vercoe E."/>
            <person name="Ambrose C."/>
            <person name="Strauss J."/>
            <person name="Daigneault M."/>
            <person name="Haas B."/>
            <person name="Nusbaum C."/>
            <person name="Birren B."/>
        </authorList>
    </citation>
    <scope>NUCLEOTIDE SEQUENCE [LARGE SCALE GENOMIC DNA]</scope>
    <source>
        <strain evidence="1 2">1_2_48FAA</strain>
    </source>
</reference>
<gene>
    <name evidence="1" type="ORF">HMPREF1016_03028</name>
</gene>
<dbReference type="SUPFAM" id="SSF88713">
    <property type="entry name" value="Glycoside hydrolase/deacetylase"/>
    <property type="match status" value="1"/>
</dbReference>
<protein>
    <recommendedName>
        <fullName evidence="3">Polysaccharide deacetylase</fullName>
    </recommendedName>
</protein>
<dbReference type="HOGENOM" id="CLU_062597_0_0_10"/>
<sequence length="353" mass="40451">MADICSGMLFKKKKIILSFDYELFFGDCSGTVQKTLIDPTNKILDAMDSVGFQGNFFVDWQMLKYLKEVNTKKTIFDLNMIINQLKDIIERGHRIELHIHPHWIDAKYNGDGTWNFSDFQHYSLNRFTEEEIIDMFVEGTSLLTSIAHEVDLEYKIVAFRAGGWAVQPFSLLKKAFNKSGIKIDSSVAAGVYGKNQYSYFDFIDSPKDIAWIFENDVLIPQDTGSFIEVPISSYKRAFLHKAFDYIARHTTSSLKPLTDGTHFRSDLIEEETSRAIRNMSRYTMSQRTTISVLLALLENKANLITYIDHPKDLSTSALTSIKVLSYFARSITYKQIYEQKNPFGISGITSAFE</sequence>
<evidence type="ECO:0008006" key="3">
    <source>
        <dbReference type="Google" id="ProtNLM"/>
    </source>
</evidence>
<dbReference type="GO" id="GO:0005975">
    <property type="term" value="P:carbohydrate metabolic process"/>
    <property type="evidence" value="ECO:0007669"/>
    <property type="project" value="InterPro"/>
</dbReference>
<proteinExistence type="predicted"/>
<dbReference type="AlphaFoldDB" id="E5X2F0"/>
<accession>E5X2F0</accession>
<evidence type="ECO:0000313" key="1">
    <source>
        <dbReference type="EMBL" id="EFV28687.1"/>
    </source>
</evidence>
<evidence type="ECO:0000313" key="2">
    <source>
        <dbReference type="Proteomes" id="UP000003246"/>
    </source>
</evidence>
<dbReference type="RefSeq" id="WP_004294872.1">
    <property type="nucleotide sequence ID" value="NZ_AKBX01000004.1"/>
</dbReference>
<dbReference type="EMBL" id="ACWG01000039">
    <property type="protein sequence ID" value="EFV28687.1"/>
    <property type="molecule type" value="Genomic_DNA"/>
</dbReference>
<name>E5X2F0_9BACE</name>
<dbReference type="CDD" id="cd10932">
    <property type="entry name" value="CE4_u8"/>
    <property type="match status" value="1"/>
</dbReference>
<organism evidence="1 2">
    <name type="scientific">Bacteroides eggerthii 1_2_48FAA</name>
    <dbReference type="NCBI Taxonomy" id="665953"/>
    <lineage>
        <taxon>Bacteria</taxon>
        <taxon>Pseudomonadati</taxon>
        <taxon>Bacteroidota</taxon>
        <taxon>Bacteroidia</taxon>
        <taxon>Bacteroidales</taxon>
        <taxon>Bacteroidaceae</taxon>
        <taxon>Bacteroides</taxon>
    </lineage>
</organism>
<comment type="caution">
    <text evidence="1">The sequence shown here is derived from an EMBL/GenBank/DDBJ whole genome shotgun (WGS) entry which is preliminary data.</text>
</comment>
<dbReference type="InterPro" id="IPR011330">
    <property type="entry name" value="Glyco_hydro/deAcase_b/a-brl"/>
</dbReference>